<reference evidence="3 4" key="1">
    <citation type="journal article" date="2018" name="BMC Genomics">
        <title>Genomic comparison of Trypanosoma conorhini and Trypanosoma rangeli to Trypanosoma cruzi strains of high and low virulence.</title>
        <authorList>
            <person name="Bradwell K.R."/>
            <person name="Koparde V.N."/>
            <person name="Matveyev A.V."/>
            <person name="Serrano M.G."/>
            <person name="Alves J.M."/>
            <person name="Parikh H."/>
            <person name="Huang B."/>
            <person name="Lee V."/>
            <person name="Espinosa-Alvarez O."/>
            <person name="Ortiz P.A."/>
            <person name="Costa-Martins A.G."/>
            <person name="Teixeira M.M."/>
            <person name="Buck G.A."/>
        </authorList>
    </citation>
    <scope>NUCLEOTIDE SEQUENCE [LARGE SCALE GENOMIC DNA]</scope>
    <source>
        <strain evidence="3 4">025E</strain>
    </source>
</reference>
<feature type="compositionally biased region" description="Polar residues" evidence="1">
    <location>
        <begin position="332"/>
        <end position="352"/>
    </location>
</feature>
<dbReference type="EMBL" id="MKKU01000225">
    <property type="protein sequence ID" value="RNF18683.1"/>
    <property type="molecule type" value="Genomic_DNA"/>
</dbReference>
<proteinExistence type="predicted"/>
<dbReference type="GO" id="GO:0005886">
    <property type="term" value="C:plasma membrane"/>
    <property type="evidence" value="ECO:0007669"/>
    <property type="project" value="TreeGrafter"/>
</dbReference>
<dbReference type="GO" id="GO:0030276">
    <property type="term" value="F:clathrin binding"/>
    <property type="evidence" value="ECO:0007669"/>
    <property type="project" value="TreeGrafter"/>
</dbReference>
<dbReference type="InterPro" id="IPR013809">
    <property type="entry name" value="ENTH"/>
</dbReference>
<keyword evidence="4" id="KW-1185">Reference proteome</keyword>
<dbReference type="PANTHER" id="PTHR12276:SF45">
    <property type="entry name" value="CLATHRIN INTERACTOR 1"/>
    <property type="match status" value="1"/>
</dbReference>
<dbReference type="SMART" id="SM00273">
    <property type="entry name" value="ENTH"/>
    <property type="match status" value="1"/>
</dbReference>
<accession>A0A3R7P7E2</accession>
<evidence type="ECO:0000313" key="4">
    <source>
        <dbReference type="Proteomes" id="UP000284403"/>
    </source>
</evidence>
<dbReference type="PROSITE" id="PS50942">
    <property type="entry name" value="ENTH"/>
    <property type="match status" value="1"/>
</dbReference>
<dbReference type="RefSeq" id="XP_029228570.1">
    <property type="nucleotide sequence ID" value="XM_029371289.1"/>
</dbReference>
<protein>
    <submittedName>
        <fullName evidence="3">Epsin</fullName>
    </submittedName>
</protein>
<dbReference type="Proteomes" id="UP000284403">
    <property type="component" value="Unassembled WGS sequence"/>
</dbReference>
<sequence>MSIPTSLHAARELFRVKASGNEFVLLVHAATNEEPWGPTGTQMDEVCRAFARGSFEIMDEIKLRLKNRDKSWRPCYKSLLLLDHLARNVPESGLPAICSVIPMLRNISQTFYYTGRKGTDHGLSVRERAKKLCDLLSDGAVLREEREKAALTRFKLSGASGGGVGGGGHSNSRYQGYSSSMLPPSALLPSAYETQTQPTRTKEEQERYDMELAARLQREEEMRAGMSAVDVERMFNRQVPRQAEPVAQAARNSDLELARRLQEEEDQKLHGRRVSASSSPAQGTSTGASAMPPSPTPATPSPKPEPQPPKKDVLDDLFAPAPLTTTTTTTTNASAQQPGWANSAPLQQQPPTSADPFDAFLDTRIQQQQQQQYPQQVAYGSFPPSMAPPQQFSGMMAGGGGGGGWNGAPQPSMTMPADGRGTGWSSGAPAQPSFGGLPTQASWGAPSATGNVYAPTGAQGVPLAANGTNNTQGWASFTSAGAAANNTSSMEEQMAHFSGQVSGHPQPSAKSLNALMAERRGME</sequence>
<feature type="compositionally biased region" description="Pro residues" evidence="1">
    <location>
        <begin position="292"/>
        <end position="307"/>
    </location>
</feature>
<comment type="caution">
    <text evidence="3">The sequence shown here is derived from an EMBL/GenBank/DDBJ whole genome shotgun (WGS) entry which is preliminary data.</text>
</comment>
<feature type="domain" description="ENTH" evidence="2">
    <location>
        <begin position="15"/>
        <end position="146"/>
    </location>
</feature>
<dbReference type="OrthoDB" id="4033880at2759"/>
<dbReference type="GO" id="GO:0030125">
    <property type="term" value="C:clathrin vesicle coat"/>
    <property type="evidence" value="ECO:0007669"/>
    <property type="project" value="TreeGrafter"/>
</dbReference>
<dbReference type="GO" id="GO:0005768">
    <property type="term" value="C:endosome"/>
    <property type="evidence" value="ECO:0007669"/>
    <property type="project" value="TreeGrafter"/>
</dbReference>
<dbReference type="Pfam" id="PF01417">
    <property type="entry name" value="ENTH"/>
    <property type="match status" value="1"/>
</dbReference>
<gene>
    <name evidence="3" type="ORF">Tco025E_04379</name>
</gene>
<dbReference type="FunFam" id="1.25.40.90:FF:000006">
    <property type="entry name" value="Clathrin interactor 1"/>
    <property type="match status" value="1"/>
</dbReference>
<feature type="region of interest" description="Disordered" evidence="1">
    <location>
        <begin position="263"/>
        <end position="357"/>
    </location>
</feature>
<organism evidence="3 4">
    <name type="scientific">Trypanosoma conorhini</name>
    <dbReference type="NCBI Taxonomy" id="83891"/>
    <lineage>
        <taxon>Eukaryota</taxon>
        <taxon>Discoba</taxon>
        <taxon>Euglenozoa</taxon>
        <taxon>Kinetoplastea</taxon>
        <taxon>Metakinetoplastina</taxon>
        <taxon>Trypanosomatida</taxon>
        <taxon>Trypanosomatidae</taxon>
        <taxon>Trypanosoma</taxon>
    </lineage>
</organism>
<dbReference type="AlphaFoldDB" id="A0A3R7P7E2"/>
<dbReference type="SUPFAM" id="SSF48464">
    <property type="entry name" value="ENTH/VHS domain"/>
    <property type="match status" value="1"/>
</dbReference>
<dbReference type="CDD" id="cd03571">
    <property type="entry name" value="ENTH"/>
    <property type="match status" value="1"/>
</dbReference>
<evidence type="ECO:0000259" key="2">
    <source>
        <dbReference type="PROSITE" id="PS50942"/>
    </source>
</evidence>
<name>A0A3R7P7E2_9TRYP</name>
<dbReference type="GO" id="GO:0006897">
    <property type="term" value="P:endocytosis"/>
    <property type="evidence" value="ECO:0007669"/>
    <property type="project" value="TreeGrafter"/>
</dbReference>
<dbReference type="Gene3D" id="1.25.40.90">
    <property type="match status" value="1"/>
</dbReference>
<dbReference type="GO" id="GO:0005543">
    <property type="term" value="F:phospholipid binding"/>
    <property type="evidence" value="ECO:0007669"/>
    <property type="project" value="TreeGrafter"/>
</dbReference>
<dbReference type="GeneID" id="40317990"/>
<dbReference type="PANTHER" id="PTHR12276">
    <property type="entry name" value="EPSIN/ENT-RELATED"/>
    <property type="match status" value="1"/>
</dbReference>
<evidence type="ECO:0000256" key="1">
    <source>
        <dbReference type="SAM" id="MobiDB-lite"/>
    </source>
</evidence>
<dbReference type="InterPro" id="IPR008942">
    <property type="entry name" value="ENTH_VHS"/>
</dbReference>
<evidence type="ECO:0000313" key="3">
    <source>
        <dbReference type="EMBL" id="RNF18683.1"/>
    </source>
</evidence>